<dbReference type="EMBL" id="CP120682">
    <property type="protein sequence ID" value="WKN39782.1"/>
    <property type="molecule type" value="Genomic_DNA"/>
</dbReference>
<feature type="domain" description="Methyltransferase" evidence="1">
    <location>
        <begin position="37"/>
        <end position="145"/>
    </location>
</feature>
<dbReference type="InterPro" id="IPR025714">
    <property type="entry name" value="Methyltranfer_dom"/>
</dbReference>
<reference evidence="2" key="2">
    <citation type="journal article" date="2024" name="Antonie Van Leeuwenhoek">
        <title>Roseihalotalea indica gen. nov., sp. nov., a halophilic Bacteroidetes from mesopelagic Southwest Indian Ocean with higher carbohydrate metabolic potential.</title>
        <authorList>
            <person name="Chen B."/>
            <person name="Zhang M."/>
            <person name="Lin D."/>
            <person name="Ye J."/>
            <person name="Tang K."/>
        </authorList>
    </citation>
    <scope>NUCLEOTIDE SEQUENCE</scope>
    <source>
        <strain evidence="2">TK19036</strain>
    </source>
</reference>
<gene>
    <name evidence="2" type="ORF">K4G66_13890</name>
</gene>
<dbReference type="CDD" id="cd02440">
    <property type="entry name" value="AdoMet_MTases"/>
    <property type="match status" value="1"/>
</dbReference>
<accession>A0AA49JJG6</accession>
<dbReference type="InterPro" id="IPR029063">
    <property type="entry name" value="SAM-dependent_MTases_sf"/>
</dbReference>
<proteinExistence type="predicted"/>
<dbReference type="AlphaFoldDB" id="A0AA49JJG6"/>
<name>A0AA49JJG6_9BACT</name>
<evidence type="ECO:0000259" key="1">
    <source>
        <dbReference type="Pfam" id="PF13847"/>
    </source>
</evidence>
<dbReference type="Pfam" id="PF13847">
    <property type="entry name" value="Methyltransf_31"/>
    <property type="match status" value="1"/>
</dbReference>
<dbReference type="PANTHER" id="PTHR43591">
    <property type="entry name" value="METHYLTRANSFERASE"/>
    <property type="match status" value="1"/>
</dbReference>
<organism evidence="2">
    <name type="scientific">Roseihalotalea indica</name>
    <dbReference type="NCBI Taxonomy" id="2867963"/>
    <lineage>
        <taxon>Bacteria</taxon>
        <taxon>Pseudomonadati</taxon>
        <taxon>Bacteroidota</taxon>
        <taxon>Cytophagia</taxon>
        <taxon>Cytophagales</taxon>
        <taxon>Catalimonadaceae</taxon>
        <taxon>Roseihalotalea</taxon>
    </lineage>
</organism>
<evidence type="ECO:0000313" key="2">
    <source>
        <dbReference type="EMBL" id="WKN39782.1"/>
    </source>
</evidence>
<dbReference type="Gene3D" id="3.40.50.150">
    <property type="entry name" value="Vaccinia Virus protein VP39"/>
    <property type="match status" value="1"/>
</dbReference>
<reference evidence="2" key="1">
    <citation type="journal article" date="2023" name="Comput. Struct. Biotechnol. J.">
        <title>Discovery of a novel marine Bacteroidetes with a rich repertoire of carbohydrate-active enzymes.</title>
        <authorList>
            <person name="Chen B."/>
            <person name="Liu G."/>
            <person name="Chen Q."/>
            <person name="Wang H."/>
            <person name="Liu L."/>
            <person name="Tang K."/>
        </authorList>
    </citation>
    <scope>NUCLEOTIDE SEQUENCE</scope>
    <source>
        <strain evidence="2">TK19036</strain>
    </source>
</reference>
<dbReference type="SUPFAM" id="SSF53335">
    <property type="entry name" value="S-adenosyl-L-methionine-dependent methyltransferases"/>
    <property type="match status" value="1"/>
</dbReference>
<keyword evidence="2" id="KW-0489">Methyltransferase</keyword>
<sequence>MSSSHSADHLGEAREYWWNDDYLALIAQRLNTKSYQQIADIGCGRGSMTFRLAPYFAEEATITGIDFEKSHIKAARQKARHRRAPQNRHFSFKEGDAHDLPLEDGQMDLTFCQTLLIHVPDPVQVIQEMKRVTRPDGWLVAFEPNNLVSHFMFDRYPDIEYNVEDMLEMMEVRLRCEQGKRILGEGFSSLGDVIPDLFKQAGLSDIQVWMSDKALPLIPPYDSREERVRAAQLVDWLENEEGGLGYKENLRYFKAGGGKKHVFERYWQRVLAYKIKLLALLKEQKYLSSGGQIMYIVAGRV</sequence>
<dbReference type="GO" id="GO:0008168">
    <property type="term" value="F:methyltransferase activity"/>
    <property type="evidence" value="ECO:0007669"/>
    <property type="project" value="UniProtKB-KW"/>
</dbReference>
<protein>
    <submittedName>
        <fullName evidence="2">Class I SAM-dependent methyltransferase</fullName>
    </submittedName>
</protein>
<dbReference type="GO" id="GO:0032259">
    <property type="term" value="P:methylation"/>
    <property type="evidence" value="ECO:0007669"/>
    <property type="project" value="UniProtKB-KW"/>
</dbReference>
<keyword evidence="2" id="KW-0808">Transferase</keyword>